<organism evidence="3 4">
    <name type="scientific">Actinoplanes italicus</name>
    <dbReference type="NCBI Taxonomy" id="113567"/>
    <lineage>
        <taxon>Bacteria</taxon>
        <taxon>Bacillati</taxon>
        <taxon>Actinomycetota</taxon>
        <taxon>Actinomycetes</taxon>
        <taxon>Micromonosporales</taxon>
        <taxon>Micromonosporaceae</taxon>
        <taxon>Actinoplanes</taxon>
    </lineage>
</organism>
<accession>A0A2T0K9X3</accession>
<name>A0A2T0K9X3_9ACTN</name>
<evidence type="ECO:0000313" key="4">
    <source>
        <dbReference type="Proteomes" id="UP000239415"/>
    </source>
</evidence>
<reference evidence="3 4" key="1">
    <citation type="submission" date="2018-03" db="EMBL/GenBank/DDBJ databases">
        <title>Genomic Encyclopedia of Archaeal and Bacterial Type Strains, Phase II (KMG-II): from individual species to whole genera.</title>
        <authorList>
            <person name="Goeker M."/>
        </authorList>
    </citation>
    <scope>NUCLEOTIDE SEQUENCE [LARGE SCALE GENOMIC DNA]</scope>
    <source>
        <strain evidence="3 4">DSM 43146</strain>
    </source>
</reference>
<keyword evidence="4" id="KW-1185">Reference proteome</keyword>
<keyword evidence="2" id="KW-0812">Transmembrane</keyword>
<evidence type="ECO:0000313" key="3">
    <source>
        <dbReference type="EMBL" id="PRX19938.1"/>
    </source>
</evidence>
<comment type="caution">
    <text evidence="3">The sequence shown here is derived from an EMBL/GenBank/DDBJ whole genome shotgun (WGS) entry which is preliminary data.</text>
</comment>
<dbReference type="Proteomes" id="UP000239415">
    <property type="component" value="Unassembled WGS sequence"/>
</dbReference>
<keyword evidence="2" id="KW-0472">Membrane</keyword>
<feature type="transmembrane region" description="Helical" evidence="2">
    <location>
        <begin position="12"/>
        <end position="35"/>
    </location>
</feature>
<dbReference type="OrthoDB" id="166978at2"/>
<evidence type="ECO:0000256" key="2">
    <source>
        <dbReference type="SAM" id="Phobius"/>
    </source>
</evidence>
<gene>
    <name evidence="3" type="ORF">CLV67_109203</name>
</gene>
<sequence length="284" mass="29906">MSYHHAPQPRRAAWLFPAALVTALLAVGGTVFFLLTGGDDPEPAAASTDPATTIPAAAPPVVTPAGRITTESGPDDGSSVDVSCFLASNVGPRKEFTIKADRTGRHDFSQAWEAEGYFCDVIAVDGSPQEIVTPAGDREETALRATGYADDDISSLFAICADVNPAEDYLKPGYEMTTERSDELIGALVLCPDQPLSQKWRQLIQREGGPAGTTVGDGLHRVGQLVEPGTYTAAEEDGCYWERQSGAGKALEAKFVAPGTRATVTVRSGDTAFLSAGCGGWKRA</sequence>
<evidence type="ECO:0000256" key="1">
    <source>
        <dbReference type="SAM" id="MobiDB-lite"/>
    </source>
</evidence>
<dbReference type="EMBL" id="PVMZ01000009">
    <property type="protein sequence ID" value="PRX19938.1"/>
    <property type="molecule type" value="Genomic_DNA"/>
</dbReference>
<proteinExistence type="predicted"/>
<protein>
    <submittedName>
        <fullName evidence="3">Uncharacterized protein</fullName>
    </submittedName>
</protein>
<dbReference type="RefSeq" id="WP_146169265.1">
    <property type="nucleotide sequence ID" value="NZ_BOMO01000080.1"/>
</dbReference>
<feature type="region of interest" description="Disordered" evidence="1">
    <location>
        <begin position="43"/>
        <end position="76"/>
    </location>
</feature>
<keyword evidence="2" id="KW-1133">Transmembrane helix</keyword>
<feature type="compositionally biased region" description="Low complexity" evidence="1">
    <location>
        <begin position="43"/>
        <end position="56"/>
    </location>
</feature>
<dbReference type="AlphaFoldDB" id="A0A2T0K9X3"/>